<gene>
    <name evidence="5" type="ORF">APB76_03570</name>
</gene>
<organism evidence="5 6">
    <name type="scientific">Vibrio bivalvicida</name>
    <dbReference type="NCBI Taxonomy" id="1276888"/>
    <lineage>
        <taxon>Bacteria</taxon>
        <taxon>Pseudomonadati</taxon>
        <taxon>Pseudomonadota</taxon>
        <taxon>Gammaproteobacteria</taxon>
        <taxon>Vibrionales</taxon>
        <taxon>Vibrionaceae</taxon>
        <taxon>Vibrio</taxon>
        <taxon>Vibrio oreintalis group</taxon>
    </lineage>
</organism>
<sequence>MKKLLISLCALLFLVPSLSNAQRITYLSEGEMEIISVGEDIDSVFISNPEVADYQVIDKRKVALFGKALGETGFAVFGISGKTLTKRKVTVNTSLTELESQVQLLYPNANVKLTHIGDNVVLTGTVANEKNKDAINQMVGELLEKEKKEYAIKWNINDDDYEMEFMKRFHFTGVVNQIEVVTQKQVNVKLSIAEVSHSFLEEFGVQYGSQGQNSGVFIDKLTSFSASDIISVITAMGNDTVGQILAQPNLSVMSGETANFLVGGELPVVTVVDGTTNVEYKEFGIRLDLMAKVLDDDNIKLSLIPEVSSLDTQYRNESYNLPALKTRRARTTVQLADGKSFVLGGLLSTEDKESLRQIPFIGEIPVLGALFRSSGTERTRTELVIVATVNLVQPVEPSSIQLPTMQKTTSLERFLNIEPNISDSDQSKWANEIYATGGFKL</sequence>
<dbReference type="PRINTS" id="PR00811">
    <property type="entry name" value="BCTERIALGSPD"/>
</dbReference>
<evidence type="ECO:0000259" key="4">
    <source>
        <dbReference type="Pfam" id="PF13629"/>
    </source>
</evidence>
<dbReference type="GO" id="GO:0015627">
    <property type="term" value="C:type II protein secretion system complex"/>
    <property type="evidence" value="ECO:0007669"/>
    <property type="project" value="TreeGrafter"/>
</dbReference>
<evidence type="ECO:0000256" key="2">
    <source>
        <dbReference type="SAM" id="SignalP"/>
    </source>
</evidence>
<evidence type="ECO:0000313" key="5">
    <source>
        <dbReference type="EMBL" id="OAJ95595.1"/>
    </source>
</evidence>
<evidence type="ECO:0000256" key="1">
    <source>
        <dbReference type="RuleBase" id="RU004003"/>
    </source>
</evidence>
<dbReference type="InterPro" id="IPR001775">
    <property type="entry name" value="GspD/PilQ"/>
</dbReference>
<feature type="signal peptide" evidence="2">
    <location>
        <begin position="1"/>
        <end position="21"/>
    </location>
</feature>
<dbReference type="GO" id="GO:0009306">
    <property type="term" value="P:protein secretion"/>
    <property type="evidence" value="ECO:0007669"/>
    <property type="project" value="InterPro"/>
</dbReference>
<evidence type="ECO:0000259" key="3">
    <source>
        <dbReference type="Pfam" id="PF00263"/>
    </source>
</evidence>
<dbReference type="Pfam" id="PF13629">
    <property type="entry name" value="T2SS-T3SS_pil_N"/>
    <property type="match status" value="1"/>
</dbReference>
<keyword evidence="2" id="KW-0732">Signal</keyword>
<dbReference type="RefSeq" id="WP_054963115.1">
    <property type="nucleotide sequence ID" value="NZ_LLEI02000017.1"/>
</dbReference>
<dbReference type="PANTHER" id="PTHR30332">
    <property type="entry name" value="PROBABLE GENERAL SECRETION PATHWAY PROTEIN D"/>
    <property type="match status" value="1"/>
</dbReference>
<name>A0A177Y522_9VIBR</name>
<dbReference type="Pfam" id="PF00263">
    <property type="entry name" value="Secretin"/>
    <property type="match status" value="1"/>
</dbReference>
<dbReference type="AlphaFoldDB" id="A0A177Y522"/>
<comment type="similarity">
    <text evidence="1">Belongs to the bacterial secretin family.</text>
</comment>
<feature type="domain" description="Pilus formation protein N-terminal" evidence="4">
    <location>
        <begin position="25"/>
        <end position="92"/>
    </location>
</feature>
<feature type="domain" description="Type II/III secretion system secretin-like" evidence="3">
    <location>
        <begin position="238"/>
        <end position="392"/>
    </location>
</feature>
<dbReference type="PANTHER" id="PTHR30332:SF17">
    <property type="entry name" value="TYPE IV PILIATION SYSTEM PROTEIN DR_0774-RELATED"/>
    <property type="match status" value="1"/>
</dbReference>
<accession>A0A177Y522</accession>
<evidence type="ECO:0000313" key="6">
    <source>
        <dbReference type="Proteomes" id="UP000078406"/>
    </source>
</evidence>
<comment type="caution">
    <text evidence="5">The sequence shown here is derived from an EMBL/GenBank/DDBJ whole genome shotgun (WGS) entry which is preliminary data.</text>
</comment>
<dbReference type="InterPro" id="IPR050810">
    <property type="entry name" value="Bact_Secretion_Sys_Channel"/>
</dbReference>
<reference evidence="5 6" key="1">
    <citation type="journal article" date="2016" name="Syst. Appl. Microbiol.">
        <title>Vibrio bivalvicida sp. nov., a novel larval pathogen for bivalve molluscs reared in a hatchery.</title>
        <authorList>
            <person name="Dubert J."/>
            <person name="Romalde J.L."/>
            <person name="Prado S."/>
            <person name="Barja J.L."/>
        </authorList>
    </citation>
    <scope>NUCLEOTIDE SEQUENCE [LARGE SCALE GENOMIC DNA]</scope>
    <source>
        <strain evidence="5 6">605</strain>
    </source>
</reference>
<dbReference type="Proteomes" id="UP000078406">
    <property type="component" value="Unassembled WGS sequence"/>
</dbReference>
<dbReference type="InterPro" id="IPR004846">
    <property type="entry name" value="T2SS/T3SS_dom"/>
</dbReference>
<dbReference type="InterPro" id="IPR032789">
    <property type="entry name" value="T2SS-T3SS_pil_N"/>
</dbReference>
<protein>
    <submittedName>
        <fullName evidence="5">General secretion pathway protein GspD</fullName>
    </submittedName>
</protein>
<dbReference type="EMBL" id="LLEI02000017">
    <property type="protein sequence ID" value="OAJ95595.1"/>
    <property type="molecule type" value="Genomic_DNA"/>
</dbReference>
<feature type="chain" id="PRO_5008079534" evidence="2">
    <location>
        <begin position="22"/>
        <end position="441"/>
    </location>
</feature>
<proteinExistence type="inferred from homology"/>